<dbReference type="Pfam" id="PF11189">
    <property type="entry name" value="DUF2973"/>
    <property type="match status" value="1"/>
</dbReference>
<protein>
    <submittedName>
        <fullName evidence="2">Uncharacterized protein</fullName>
    </submittedName>
</protein>
<keyword evidence="3" id="KW-1185">Reference proteome</keyword>
<keyword evidence="1" id="KW-1133">Transmembrane helix</keyword>
<name>A0A1R3WZ24_9RHOB</name>
<gene>
    <name evidence="2" type="ORF">SAMN05421665_1666</name>
</gene>
<dbReference type="InterPro" id="IPR021355">
    <property type="entry name" value="Phage_Syn9_Gp224"/>
</dbReference>
<dbReference type="EMBL" id="FTPR01000001">
    <property type="protein sequence ID" value="SIT83439.1"/>
    <property type="molecule type" value="Genomic_DNA"/>
</dbReference>
<accession>A0A1R3WZ24</accession>
<keyword evidence="1" id="KW-0812">Transmembrane</keyword>
<evidence type="ECO:0000313" key="3">
    <source>
        <dbReference type="Proteomes" id="UP000186997"/>
    </source>
</evidence>
<dbReference type="AlphaFoldDB" id="A0A1R3WZ24"/>
<dbReference type="STRING" id="287098.SAMN05421665_1666"/>
<feature type="transmembrane region" description="Helical" evidence="1">
    <location>
        <begin position="6"/>
        <end position="26"/>
    </location>
</feature>
<dbReference type="Proteomes" id="UP000186997">
    <property type="component" value="Unassembled WGS sequence"/>
</dbReference>
<evidence type="ECO:0000256" key="1">
    <source>
        <dbReference type="SAM" id="Phobius"/>
    </source>
</evidence>
<keyword evidence="1" id="KW-0472">Membrane</keyword>
<feature type="transmembrane region" description="Helical" evidence="1">
    <location>
        <begin position="47"/>
        <end position="66"/>
    </location>
</feature>
<evidence type="ECO:0000313" key="2">
    <source>
        <dbReference type="EMBL" id="SIT83439.1"/>
    </source>
</evidence>
<reference evidence="3" key="1">
    <citation type="submission" date="2017-01" db="EMBL/GenBank/DDBJ databases">
        <authorList>
            <person name="Varghese N."/>
            <person name="Submissions S."/>
        </authorList>
    </citation>
    <scope>NUCLEOTIDE SEQUENCE [LARGE SCALE GENOMIC DNA]</scope>
    <source>
        <strain evidence="3">DSM 29591</strain>
    </source>
</reference>
<proteinExistence type="predicted"/>
<sequence>MLRLIFIVAFVAVVAIAITALIGTMTTVARTSATKEPDKMPAKFRRVTYALLVVLLFGVTTGWLGGT</sequence>
<organism evidence="2 3">
    <name type="scientific">Yoonia rosea</name>
    <dbReference type="NCBI Taxonomy" id="287098"/>
    <lineage>
        <taxon>Bacteria</taxon>
        <taxon>Pseudomonadati</taxon>
        <taxon>Pseudomonadota</taxon>
        <taxon>Alphaproteobacteria</taxon>
        <taxon>Rhodobacterales</taxon>
        <taxon>Paracoccaceae</taxon>
        <taxon>Yoonia</taxon>
    </lineage>
</organism>
<dbReference type="RefSeq" id="WP_076659139.1">
    <property type="nucleotide sequence ID" value="NZ_FTPR01000001.1"/>
</dbReference>
<dbReference type="OrthoDB" id="7876381at2"/>